<proteinExistence type="predicted"/>
<evidence type="ECO:0008006" key="3">
    <source>
        <dbReference type="Google" id="ProtNLM"/>
    </source>
</evidence>
<feature type="non-terminal residue" evidence="1">
    <location>
        <position position="1"/>
    </location>
</feature>
<protein>
    <recommendedName>
        <fullName evidence="3">Polyketide synthase</fullName>
    </recommendedName>
</protein>
<keyword evidence="2" id="KW-1185">Reference proteome</keyword>
<dbReference type="EMBL" id="JACVVK020000057">
    <property type="protein sequence ID" value="KAK7497513.1"/>
    <property type="molecule type" value="Genomic_DNA"/>
</dbReference>
<reference evidence="1 2" key="1">
    <citation type="journal article" date="2023" name="Sci. Data">
        <title>Genome assembly of the Korean intertidal mud-creeper Batillaria attramentaria.</title>
        <authorList>
            <person name="Patra A.K."/>
            <person name="Ho P.T."/>
            <person name="Jun S."/>
            <person name="Lee S.J."/>
            <person name="Kim Y."/>
            <person name="Won Y.J."/>
        </authorList>
    </citation>
    <scope>NUCLEOTIDE SEQUENCE [LARGE SCALE GENOMIC DNA]</scope>
    <source>
        <strain evidence="1">Wonlab-2016</strain>
    </source>
</reference>
<dbReference type="Proteomes" id="UP001519460">
    <property type="component" value="Unassembled WGS sequence"/>
</dbReference>
<sequence>TQADAAFAWGLPAVSSTQDDAQLGVCKVCLKGLRHFESSATARKSPNIGRIGFYVLFSL</sequence>
<comment type="caution">
    <text evidence="1">The sequence shown here is derived from an EMBL/GenBank/DDBJ whole genome shotgun (WGS) entry which is preliminary data.</text>
</comment>
<gene>
    <name evidence="1" type="ORF">BaRGS_00011153</name>
</gene>
<accession>A0ABD0LDM2</accession>
<dbReference type="AlphaFoldDB" id="A0ABD0LDM2"/>
<evidence type="ECO:0000313" key="2">
    <source>
        <dbReference type="Proteomes" id="UP001519460"/>
    </source>
</evidence>
<organism evidence="1 2">
    <name type="scientific">Batillaria attramentaria</name>
    <dbReference type="NCBI Taxonomy" id="370345"/>
    <lineage>
        <taxon>Eukaryota</taxon>
        <taxon>Metazoa</taxon>
        <taxon>Spiralia</taxon>
        <taxon>Lophotrochozoa</taxon>
        <taxon>Mollusca</taxon>
        <taxon>Gastropoda</taxon>
        <taxon>Caenogastropoda</taxon>
        <taxon>Sorbeoconcha</taxon>
        <taxon>Cerithioidea</taxon>
        <taxon>Batillariidae</taxon>
        <taxon>Batillaria</taxon>
    </lineage>
</organism>
<evidence type="ECO:0000313" key="1">
    <source>
        <dbReference type="EMBL" id="KAK7497513.1"/>
    </source>
</evidence>
<name>A0ABD0LDM2_9CAEN</name>